<proteinExistence type="predicted"/>
<dbReference type="RefSeq" id="WP_020820897.1">
    <property type="nucleotide sequence ID" value="NZ_JANF02000048.1"/>
</dbReference>
<comment type="caution">
    <text evidence="1">The sequence shown here is derived from an EMBL/GenBank/DDBJ whole genome shotgun (WGS) entry which is preliminary data.</text>
</comment>
<dbReference type="Proteomes" id="UP000028135">
    <property type="component" value="Unassembled WGS sequence"/>
</dbReference>
<accession>A0A8E0WSM0</accession>
<dbReference type="EMBL" id="JANF02000048">
    <property type="protein sequence ID" value="KER36659.1"/>
    <property type="molecule type" value="Genomic_DNA"/>
</dbReference>
<organism evidence="1 2">
    <name type="scientific">Sphingobium indicum F2</name>
    <dbReference type="NCBI Taxonomy" id="1450518"/>
    <lineage>
        <taxon>Bacteria</taxon>
        <taxon>Pseudomonadati</taxon>
        <taxon>Pseudomonadota</taxon>
        <taxon>Alphaproteobacteria</taxon>
        <taxon>Sphingomonadales</taxon>
        <taxon>Sphingomonadaceae</taxon>
        <taxon>Sphingobium</taxon>
    </lineage>
</organism>
<gene>
    <name evidence="1" type="ORF">AL00_09295</name>
</gene>
<dbReference type="AlphaFoldDB" id="A0A8E0WSM0"/>
<sequence length="274" mass="27901">MPFSAIDTLPNPPQRDGDPDSFADLADIFVVAMQTFSEQLNVFKTELETAAALIAAAPAYADPGLKALAGLTPAADKLAYFTGTTTSALTTLTSFARSLLDDADAAAARTTLNVDVAGTAAVAIASHLAAGDPHAQYLLKSAVSSFIMGLLDDADAGAARTTLGAQAGLSFTSNANGMAVGIPIEGSTYYLQMVTGSSFTTTEGTTSLTWPVTFPTACLWALPGTKIASSGIAADMAYQLVGTPGAASVTLQMQRYGGGDWTDGIAPIVIGFGN</sequence>
<evidence type="ECO:0000313" key="2">
    <source>
        <dbReference type="Proteomes" id="UP000028135"/>
    </source>
</evidence>
<evidence type="ECO:0008006" key="3">
    <source>
        <dbReference type="Google" id="ProtNLM"/>
    </source>
</evidence>
<evidence type="ECO:0000313" key="1">
    <source>
        <dbReference type="EMBL" id="KER36659.1"/>
    </source>
</evidence>
<name>A0A8E0WSM0_9SPHN</name>
<protein>
    <recommendedName>
        <fullName evidence="3">Phage tail protein</fullName>
    </recommendedName>
</protein>
<reference evidence="1 2" key="1">
    <citation type="submission" date="2014-05" db="EMBL/GenBank/DDBJ databases">
        <title>Genome Announcement of Sphingobium lucknowense F2.</title>
        <authorList>
            <person name="Lal R."/>
            <person name="Negi V."/>
            <person name="Lata P."/>
            <person name="Sangwan N."/>
            <person name="Gupta S.K."/>
            <person name="Rao D.L.N."/>
            <person name="Das S."/>
        </authorList>
    </citation>
    <scope>NUCLEOTIDE SEQUENCE [LARGE SCALE GENOMIC DNA]</scope>
    <source>
        <strain evidence="1 2">F2</strain>
    </source>
</reference>